<keyword evidence="1" id="KW-0812">Transmembrane</keyword>
<feature type="transmembrane region" description="Helical" evidence="1">
    <location>
        <begin position="108"/>
        <end position="127"/>
    </location>
</feature>
<dbReference type="PATRIC" id="fig|186479.3.peg.8860"/>
<dbReference type="EMBL" id="LJCR01000053">
    <property type="protein sequence ID" value="KPV54463.1"/>
    <property type="molecule type" value="Genomic_DNA"/>
</dbReference>
<keyword evidence="1" id="KW-1133">Transmembrane helix</keyword>
<proteinExistence type="predicted"/>
<feature type="transmembrane region" description="Helical" evidence="1">
    <location>
        <begin position="191"/>
        <end position="207"/>
    </location>
</feature>
<feature type="transmembrane region" description="Helical" evidence="1">
    <location>
        <begin position="139"/>
        <end position="159"/>
    </location>
</feature>
<evidence type="ECO:0000313" key="3">
    <source>
        <dbReference type="Proteomes" id="UP000050509"/>
    </source>
</evidence>
<feature type="transmembrane region" description="Helical" evidence="1">
    <location>
        <begin position="20"/>
        <end position="39"/>
    </location>
</feature>
<sequence length="221" mass="24052">MLPFSTDQFLDVFRQYNQAIWPLQIVAYVLGLVAIGLAATPSRSSHQIISAILAGFWLWMGIVYHILFFRTINPAALGFGALFLVQALGWLFFGLVRPRLTFALDATPYTAAGLVMIVYAMLIYPLIGAWLGHGYPQSPSFGVAPCPTTIFTFGLLLCTSARVPRTLLIIPALWALIGFAAALTLGIREDIGLLLAAGVAVPLLLWRDRTAAQAGGRQRYA</sequence>
<evidence type="ECO:0000313" key="2">
    <source>
        <dbReference type="EMBL" id="KPV54463.1"/>
    </source>
</evidence>
<evidence type="ECO:0000256" key="1">
    <source>
        <dbReference type="SAM" id="Phobius"/>
    </source>
</evidence>
<comment type="caution">
    <text evidence="2">The sequence shown here is derived from an EMBL/GenBank/DDBJ whole genome shotgun (WGS) entry which is preliminary data.</text>
</comment>
<keyword evidence="3" id="KW-1185">Reference proteome</keyword>
<protein>
    <recommendedName>
        <fullName evidence="4">MFS transporter permease</fullName>
    </recommendedName>
</protein>
<accession>A0A0P9FMJ3</accession>
<dbReference type="Pfam" id="PF19540">
    <property type="entry name" value="DUF6064"/>
    <property type="match status" value="1"/>
</dbReference>
<gene>
    <name evidence="2" type="ORF">SE17_03610</name>
</gene>
<keyword evidence="1" id="KW-0472">Membrane</keyword>
<name>A0A0P9FMJ3_9CHLR</name>
<feature type="transmembrane region" description="Helical" evidence="1">
    <location>
        <begin position="75"/>
        <end position="96"/>
    </location>
</feature>
<feature type="transmembrane region" description="Helical" evidence="1">
    <location>
        <begin position="51"/>
        <end position="69"/>
    </location>
</feature>
<feature type="transmembrane region" description="Helical" evidence="1">
    <location>
        <begin position="166"/>
        <end position="185"/>
    </location>
</feature>
<dbReference type="InterPro" id="IPR045708">
    <property type="entry name" value="DUF6064"/>
</dbReference>
<dbReference type="Proteomes" id="UP000050509">
    <property type="component" value="Unassembled WGS sequence"/>
</dbReference>
<evidence type="ECO:0008006" key="4">
    <source>
        <dbReference type="Google" id="ProtNLM"/>
    </source>
</evidence>
<organism evidence="2 3">
    <name type="scientific">Kouleothrix aurantiaca</name>
    <dbReference type="NCBI Taxonomy" id="186479"/>
    <lineage>
        <taxon>Bacteria</taxon>
        <taxon>Bacillati</taxon>
        <taxon>Chloroflexota</taxon>
        <taxon>Chloroflexia</taxon>
        <taxon>Chloroflexales</taxon>
        <taxon>Roseiflexineae</taxon>
        <taxon>Roseiflexaceae</taxon>
        <taxon>Kouleothrix</taxon>
    </lineage>
</organism>
<reference evidence="2 3" key="1">
    <citation type="submission" date="2015-09" db="EMBL/GenBank/DDBJ databases">
        <title>Draft genome sequence of Kouleothrix aurantiaca JCM 19913.</title>
        <authorList>
            <person name="Hemp J."/>
        </authorList>
    </citation>
    <scope>NUCLEOTIDE SEQUENCE [LARGE SCALE GENOMIC DNA]</scope>
    <source>
        <strain evidence="2 3">COM-B</strain>
    </source>
</reference>
<dbReference type="AlphaFoldDB" id="A0A0P9FMJ3"/>